<accession>A0A841B6T1</accession>
<keyword evidence="3" id="KW-1185">Reference proteome</keyword>
<evidence type="ECO:0000256" key="1">
    <source>
        <dbReference type="SAM" id="Phobius"/>
    </source>
</evidence>
<keyword evidence="1" id="KW-1133">Transmembrane helix</keyword>
<gene>
    <name evidence="2" type="ORF">HDA45_004602</name>
</gene>
<sequence>MGKMNVKGLLGLVVIGVVVLLGFLAYRLILVEMITRLSDH</sequence>
<keyword evidence="1" id="KW-0472">Membrane</keyword>
<reference evidence="2 3" key="1">
    <citation type="submission" date="2020-08" db="EMBL/GenBank/DDBJ databases">
        <title>Sequencing the genomes of 1000 actinobacteria strains.</title>
        <authorList>
            <person name="Klenk H.-P."/>
        </authorList>
    </citation>
    <scope>NUCLEOTIDE SEQUENCE [LARGE SCALE GENOMIC DNA]</scope>
    <source>
        <strain evidence="2 3">DSM 45272</strain>
    </source>
</reference>
<dbReference type="Proteomes" id="UP000580861">
    <property type="component" value="Unassembled WGS sequence"/>
</dbReference>
<name>A0A841B6T1_9PSEU</name>
<dbReference type="EMBL" id="JACHMX010000001">
    <property type="protein sequence ID" value="MBB5854515.1"/>
    <property type="molecule type" value="Genomic_DNA"/>
</dbReference>
<proteinExistence type="predicted"/>
<comment type="caution">
    <text evidence="2">The sequence shown here is derived from an EMBL/GenBank/DDBJ whole genome shotgun (WGS) entry which is preliminary data.</text>
</comment>
<dbReference type="RefSeq" id="WP_279629241.1">
    <property type="nucleotide sequence ID" value="NZ_JACHMX010000001.1"/>
</dbReference>
<protein>
    <submittedName>
        <fullName evidence="2">Uncharacterized protein</fullName>
    </submittedName>
</protein>
<evidence type="ECO:0000313" key="2">
    <source>
        <dbReference type="EMBL" id="MBB5854515.1"/>
    </source>
</evidence>
<evidence type="ECO:0000313" key="3">
    <source>
        <dbReference type="Proteomes" id="UP000580861"/>
    </source>
</evidence>
<keyword evidence="1" id="KW-0812">Transmembrane</keyword>
<organism evidence="2 3">
    <name type="scientific">Amycolatopsis umgeniensis</name>
    <dbReference type="NCBI Taxonomy" id="336628"/>
    <lineage>
        <taxon>Bacteria</taxon>
        <taxon>Bacillati</taxon>
        <taxon>Actinomycetota</taxon>
        <taxon>Actinomycetes</taxon>
        <taxon>Pseudonocardiales</taxon>
        <taxon>Pseudonocardiaceae</taxon>
        <taxon>Amycolatopsis</taxon>
    </lineage>
</organism>
<feature type="transmembrane region" description="Helical" evidence="1">
    <location>
        <begin position="9"/>
        <end position="29"/>
    </location>
</feature>
<dbReference type="AlphaFoldDB" id="A0A841B6T1"/>